<sequence>MTAFRRFGALSAEDLLYRQAELVELERSLRAYQQDDKGSGHPDREHYARNWDKLQRSGDSDVDEGNDGLQWETILEIRHKLKEYHEALIRHRQVMELRQPLPSQIKALDEWMRRPSMGNVYLEGPDRKIWSEPNLEDMVTLIPQPPDENFTTEFTVKLVHQYNKLLGRHIHKEETGDLLQNAVRYRDEGIFRVLKILTTLVASLLPVGGIAVLYTIQSMPGRLAATAAFTALFSFSLSLITTASTKDIFSATAAFAAVLVVFVGTTQPA</sequence>
<gene>
    <name evidence="3" type="ORF">TT172_LOCUS109</name>
</gene>
<organism evidence="3 4">
    <name type="scientific">Thermothielavioides terrestris</name>
    <dbReference type="NCBI Taxonomy" id="2587410"/>
    <lineage>
        <taxon>Eukaryota</taxon>
        <taxon>Fungi</taxon>
        <taxon>Dikarya</taxon>
        <taxon>Ascomycota</taxon>
        <taxon>Pezizomycotina</taxon>
        <taxon>Sordariomycetes</taxon>
        <taxon>Sordariomycetidae</taxon>
        <taxon>Sordariales</taxon>
        <taxon>Chaetomiaceae</taxon>
        <taxon>Thermothielavioides</taxon>
    </lineage>
</organism>
<evidence type="ECO:0000313" key="4">
    <source>
        <dbReference type="Proteomes" id="UP000289323"/>
    </source>
</evidence>
<proteinExistence type="predicted"/>
<keyword evidence="1" id="KW-0472">Membrane</keyword>
<keyword evidence="1" id="KW-0812">Transmembrane</keyword>
<keyword evidence="1" id="KW-1133">Transmembrane helix</keyword>
<dbReference type="EMBL" id="OUUZ01000001">
    <property type="protein sequence ID" value="SPQ17690.1"/>
    <property type="molecule type" value="Genomic_DNA"/>
</dbReference>
<dbReference type="InterPro" id="IPR046529">
    <property type="entry name" value="DUF6594"/>
</dbReference>
<feature type="domain" description="DUF6594" evidence="2">
    <location>
        <begin position="3"/>
        <end position="260"/>
    </location>
</feature>
<dbReference type="AlphaFoldDB" id="A0A3S4CYT1"/>
<name>A0A3S4CYT1_9PEZI</name>
<feature type="transmembrane region" description="Helical" evidence="1">
    <location>
        <begin position="193"/>
        <end position="216"/>
    </location>
</feature>
<accession>A0A3S4CYT1</accession>
<dbReference type="Proteomes" id="UP000289323">
    <property type="component" value="Unassembled WGS sequence"/>
</dbReference>
<evidence type="ECO:0000313" key="3">
    <source>
        <dbReference type="EMBL" id="SPQ17690.1"/>
    </source>
</evidence>
<dbReference type="PANTHER" id="PTHR34502:SF5">
    <property type="entry name" value="DUF6594 DOMAIN-CONTAINING PROTEIN"/>
    <property type="match status" value="1"/>
</dbReference>
<dbReference type="Pfam" id="PF20237">
    <property type="entry name" value="DUF6594"/>
    <property type="match status" value="1"/>
</dbReference>
<evidence type="ECO:0000256" key="1">
    <source>
        <dbReference type="SAM" id="Phobius"/>
    </source>
</evidence>
<protein>
    <submittedName>
        <fullName evidence="3">7b5b95ba-d0a0-49c5-afdd-8d11b7609188</fullName>
    </submittedName>
</protein>
<feature type="transmembrane region" description="Helical" evidence="1">
    <location>
        <begin position="222"/>
        <end position="241"/>
    </location>
</feature>
<feature type="transmembrane region" description="Helical" evidence="1">
    <location>
        <begin position="248"/>
        <end position="266"/>
    </location>
</feature>
<evidence type="ECO:0000259" key="2">
    <source>
        <dbReference type="Pfam" id="PF20237"/>
    </source>
</evidence>
<reference evidence="3 4" key="1">
    <citation type="submission" date="2018-04" db="EMBL/GenBank/DDBJ databases">
        <authorList>
            <person name="Huttner S."/>
            <person name="Dainat J."/>
        </authorList>
    </citation>
    <scope>NUCLEOTIDE SEQUENCE [LARGE SCALE GENOMIC DNA]</scope>
</reference>
<dbReference type="PANTHER" id="PTHR34502">
    <property type="entry name" value="DUF6594 DOMAIN-CONTAINING PROTEIN-RELATED"/>
    <property type="match status" value="1"/>
</dbReference>